<dbReference type="EMBL" id="LAZR01045069">
    <property type="protein sequence ID" value="KKK99749.1"/>
    <property type="molecule type" value="Genomic_DNA"/>
</dbReference>
<protein>
    <submittedName>
        <fullName evidence="1">Uncharacterized protein</fullName>
    </submittedName>
</protein>
<reference evidence="1" key="1">
    <citation type="journal article" date="2015" name="Nature">
        <title>Complex archaea that bridge the gap between prokaryotes and eukaryotes.</title>
        <authorList>
            <person name="Spang A."/>
            <person name="Saw J.H."/>
            <person name="Jorgensen S.L."/>
            <person name="Zaremba-Niedzwiedzka K."/>
            <person name="Martijn J."/>
            <person name="Lind A.E."/>
            <person name="van Eijk R."/>
            <person name="Schleper C."/>
            <person name="Guy L."/>
            <person name="Ettema T.J."/>
        </authorList>
    </citation>
    <scope>NUCLEOTIDE SEQUENCE</scope>
</reference>
<dbReference type="AlphaFoldDB" id="A0A0F9CBM2"/>
<comment type="caution">
    <text evidence="1">The sequence shown here is derived from an EMBL/GenBank/DDBJ whole genome shotgun (WGS) entry which is preliminary data.</text>
</comment>
<sequence>MIVIPCLEGAAQAHPEITSYAHLSWKEIEEKVNRKELSDYVEAGVTLACAKIQKHKRILLVSQGIS</sequence>
<proteinExistence type="predicted"/>
<gene>
    <name evidence="1" type="ORF">LCGC14_2629620</name>
</gene>
<evidence type="ECO:0000313" key="1">
    <source>
        <dbReference type="EMBL" id="KKK99749.1"/>
    </source>
</evidence>
<accession>A0A0F9CBM2</accession>
<organism evidence="1">
    <name type="scientific">marine sediment metagenome</name>
    <dbReference type="NCBI Taxonomy" id="412755"/>
    <lineage>
        <taxon>unclassified sequences</taxon>
        <taxon>metagenomes</taxon>
        <taxon>ecological metagenomes</taxon>
    </lineage>
</organism>
<name>A0A0F9CBM2_9ZZZZ</name>